<dbReference type="OrthoDB" id="630434at2"/>
<organism evidence="9 10">
    <name type="scientific">Weeksella virosa (strain ATCC 43766 / DSM 16922 / JCM 21250 / CCUG 30538 / CDC 9751 / IAM 14551 / NBRC 16016 / NCTC 11634 / CL345/78)</name>
    <dbReference type="NCBI Taxonomy" id="865938"/>
    <lineage>
        <taxon>Bacteria</taxon>
        <taxon>Pseudomonadati</taxon>
        <taxon>Bacteroidota</taxon>
        <taxon>Flavobacteriia</taxon>
        <taxon>Flavobacteriales</taxon>
        <taxon>Weeksellaceae</taxon>
        <taxon>Weeksella</taxon>
    </lineage>
</organism>
<dbReference type="Gene3D" id="1.25.40.900">
    <property type="match status" value="1"/>
</dbReference>
<accession>F0NZB2</accession>
<gene>
    <name evidence="9" type="ordered locus">Weevi_0522</name>
</gene>
<evidence type="ECO:0000256" key="2">
    <source>
        <dbReference type="ARBA" id="ARBA00006275"/>
    </source>
</evidence>
<dbReference type="STRING" id="865938.Weevi_0522"/>
<dbReference type="Gene3D" id="1.25.40.390">
    <property type="match status" value="1"/>
</dbReference>
<evidence type="ECO:0000313" key="10">
    <source>
        <dbReference type="Proteomes" id="UP000008641"/>
    </source>
</evidence>
<protein>
    <submittedName>
        <fullName evidence="9">RagB/SusD domain-containing protein</fullName>
    </submittedName>
</protein>
<evidence type="ECO:0000256" key="5">
    <source>
        <dbReference type="ARBA" id="ARBA00023237"/>
    </source>
</evidence>
<dbReference type="Proteomes" id="UP000008641">
    <property type="component" value="Chromosome"/>
</dbReference>
<dbReference type="Pfam" id="PF14322">
    <property type="entry name" value="SusD-like_3"/>
    <property type="match status" value="1"/>
</dbReference>
<dbReference type="PROSITE" id="PS51257">
    <property type="entry name" value="PROKAR_LIPOPROTEIN"/>
    <property type="match status" value="1"/>
</dbReference>
<dbReference type="InterPro" id="IPR033985">
    <property type="entry name" value="SusD-like_N"/>
</dbReference>
<feature type="signal peptide" evidence="6">
    <location>
        <begin position="1"/>
        <end position="21"/>
    </location>
</feature>
<dbReference type="GO" id="GO:0009279">
    <property type="term" value="C:cell outer membrane"/>
    <property type="evidence" value="ECO:0007669"/>
    <property type="project" value="UniProtKB-SubCell"/>
</dbReference>
<keyword evidence="3 6" id="KW-0732">Signal</keyword>
<dbReference type="Gene3D" id="2.20.20.130">
    <property type="match status" value="1"/>
</dbReference>
<comment type="subcellular location">
    <subcellularLocation>
        <location evidence="1">Cell outer membrane</location>
    </subcellularLocation>
</comment>
<evidence type="ECO:0000313" key="9">
    <source>
        <dbReference type="EMBL" id="ADX67241.1"/>
    </source>
</evidence>
<evidence type="ECO:0000259" key="8">
    <source>
        <dbReference type="Pfam" id="PF14322"/>
    </source>
</evidence>
<dbReference type="eggNOG" id="COG1834">
    <property type="taxonomic scope" value="Bacteria"/>
</dbReference>
<feature type="domain" description="RagB/SusD" evidence="7">
    <location>
        <begin position="335"/>
        <end position="479"/>
    </location>
</feature>
<evidence type="ECO:0000256" key="6">
    <source>
        <dbReference type="SAM" id="SignalP"/>
    </source>
</evidence>
<feature type="chain" id="PRO_5003256333" evidence="6">
    <location>
        <begin position="22"/>
        <end position="481"/>
    </location>
</feature>
<feature type="domain" description="SusD-like N-terminal" evidence="8">
    <location>
        <begin position="60"/>
        <end position="228"/>
    </location>
</feature>
<reference evidence="10" key="2">
    <citation type="journal article" date="2011" name="Stand. Genomic Sci.">
        <title>Complete genome sequence of Weeksella virosa type strain (9751T).</title>
        <authorList>
            <person name="Lang E."/>
            <person name="Teshima H."/>
            <person name="Lucas S."/>
            <person name="Lapidus A."/>
            <person name="Hammon N."/>
            <person name="Deshpande S."/>
            <person name="Nolan M."/>
            <person name="Cheng J."/>
            <person name="Pitluck S."/>
            <person name="Liolios K."/>
            <person name="Pagani I."/>
            <person name="Mikhailova N."/>
            <person name="Ivanova N."/>
            <person name="Mavromatis K."/>
            <person name="Pati A."/>
            <person name="Tapia R."/>
            <person name="Han C."/>
            <person name="Goodwin L."/>
            <person name="Chen A."/>
            <person name="Palaniappan K."/>
            <person name="Land M."/>
            <person name="Hauser L."/>
            <person name="Chang Y."/>
            <person name="Jeffries C."/>
            <person name="Brambilla E."/>
            <person name="Kopitz M."/>
            <person name="Rohde M."/>
            <person name="Goker M."/>
            <person name="Tindall B."/>
            <person name="Detter J."/>
            <person name="Woyke T."/>
            <person name="Bristow J."/>
            <person name="Eisen J."/>
            <person name="Markowitz V."/>
            <person name="Hugenholtz P."/>
            <person name="Klenk H."/>
            <person name="Kyrpides N."/>
        </authorList>
    </citation>
    <scope>NUCLEOTIDE SEQUENCE [LARGE SCALE GENOMIC DNA]</scope>
    <source>
        <strain evidence="10">ATCC 43766 / DSM 16922 / JCM 21250 / NBRC 16016 / NCTC 11634 / CL345/78</strain>
    </source>
</reference>
<sequence length="481" mass="52954">MKKIKYILLTAFAITAFSCSSDDLVQFPEDGVGIEAGVNPIKDESTMEFVLKGMYTQFAVAESFNSYIPNLGNLASDDLFVSSTNSGYFLTFHNMNWSAAAGDQNAIYNELYDIVAQANFIINAKIEETDNVKAMKAQAYTARGMAFFYLAQGWGENPTSGKNQEYGIPLYTGEFDPFAFYGRSSVADTYAQIISDLKAGIVAENETPVNKSFLSSTAARLLLAKAYLTVGDYANAISYADDALNKAPGVFSLVTADQLQEYFYSDKVDNQAETVFEIGNSVLANPGVNYSMGVLYDPYNVGTEENTRKSILVRSNLVDLFGADDVRRNLFLKDTRDDDAPNPGYFIKKYKNYIVTDQNIANVKTLRLTEAKFIKWEAMAKSGQGATALAEVNTFATERGGTTYSGDALAAVLTEKRKEFVGEGQRFFDLKRNNLPIVKATNCNANCNVATGDKLFVLPIPSYSLNINPILKDQQYPGWGN</sequence>
<reference evidence="9 10" key="1">
    <citation type="journal article" date="2011" name="Stand. Genomic Sci.">
        <title>Complete genome sequence of Weeksella virosa type strain (9751).</title>
        <authorList>
            <person name="Lang E."/>
            <person name="Teshima H."/>
            <person name="Lucas S."/>
            <person name="Lapidus A."/>
            <person name="Hammon N."/>
            <person name="Deshpande S."/>
            <person name="Nolan M."/>
            <person name="Cheng J.F."/>
            <person name="Pitluck S."/>
            <person name="Liolios K."/>
            <person name="Pagani I."/>
            <person name="Mikhailova N."/>
            <person name="Ivanova N."/>
            <person name="Mavromatis K."/>
            <person name="Pati A."/>
            <person name="Tapia R."/>
            <person name="Han C."/>
            <person name="Goodwin L."/>
            <person name="Chen A."/>
            <person name="Palaniappan K."/>
            <person name="Land M."/>
            <person name="Hauser L."/>
            <person name="Chang Y.J."/>
            <person name="Jeffries C.D."/>
            <person name="Brambilla E.M."/>
            <person name="Kopitz M."/>
            <person name="Rohde M."/>
            <person name="Goker M."/>
            <person name="Tindall B.J."/>
            <person name="Detter J.C."/>
            <person name="Woyke T."/>
            <person name="Bristow J."/>
            <person name="Eisen J.A."/>
            <person name="Markowitz V."/>
            <person name="Hugenholtz P."/>
            <person name="Klenk H.P."/>
            <person name="Kyrpides N.C."/>
        </authorList>
    </citation>
    <scope>NUCLEOTIDE SEQUENCE [LARGE SCALE GENOMIC DNA]</scope>
    <source>
        <strain evidence="10">ATCC 43766 / DSM 16922 / JCM 21250 / NBRC 16016 / NCTC 11634 / CL345/78</strain>
    </source>
</reference>
<evidence type="ECO:0000256" key="1">
    <source>
        <dbReference type="ARBA" id="ARBA00004442"/>
    </source>
</evidence>
<dbReference type="SUPFAM" id="SSF48452">
    <property type="entry name" value="TPR-like"/>
    <property type="match status" value="1"/>
</dbReference>
<comment type="similarity">
    <text evidence="2">Belongs to the SusD family.</text>
</comment>
<evidence type="ECO:0000259" key="7">
    <source>
        <dbReference type="Pfam" id="PF07980"/>
    </source>
</evidence>
<name>F0NZB2_WEEVC</name>
<evidence type="ECO:0000256" key="3">
    <source>
        <dbReference type="ARBA" id="ARBA00022729"/>
    </source>
</evidence>
<dbReference type="RefSeq" id="WP_013597633.1">
    <property type="nucleotide sequence ID" value="NC_015144.1"/>
</dbReference>
<dbReference type="InterPro" id="IPR011990">
    <property type="entry name" value="TPR-like_helical_dom_sf"/>
</dbReference>
<dbReference type="HOGENOM" id="CLU_015553_3_5_10"/>
<dbReference type="KEGG" id="wvi:Weevi_0522"/>
<dbReference type="InterPro" id="IPR012944">
    <property type="entry name" value="SusD_RagB_dom"/>
</dbReference>
<evidence type="ECO:0000256" key="4">
    <source>
        <dbReference type="ARBA" id="ARBA00023136"/>
    </source>
</evidence>
<proteinExistence type="inferred from homology"/>
<keyword evidence="5" id="KW-0998">Cell outer membrane</keyword>
<dbReference type="Pfam" id="PF07980">
    <property type="entry name" value="SusD_RagB"/>
    <property type="match status" value="1"/>
</dbReference>
<dbReference type="AlphaFoldDB" id="F0NZB2"/>
<keyword evidence="10" id="KW-1185">Reference proteome</keyword>
<dbReference type="EMBL" id="CP002455">
    <property type="protein sequence ID" value="ADX67241.1"/>
    <property type="molecule type" value="Genomic_DNA"/>
</dbReference>
<keyword evidence="4" id="KW-0472">Membrane</keyword>